<dbReference type="EMBL" id="JARO02002342">
    <property type="protein sequence ID" value="KPP72911.1"/>
    <property type="molecule type" value="Genomic_DNA"/>
</dbReference>
<keyword evidence="3" id="KW-0963">Cytoplasm</keyword>
<name>A0A0P7UF54_SCLFO</name>
<dbReference type="InterPro" id="IPR031470">
    <property type="entry name" value="CEP63/Deup1_N"/>
</dbReference>
<dbReference type="GO" id="GO:0098535">
    <property type="term" value="P:de novo centriole assembly involved in multi-ciliated epithelial cell differentiation"/>
    <property type="evidence" value="ECO:0007669"/>
    <property type="project" value="TreeGrafter"/>
</dbReference>
<dbReference type="InterPro" id="IPR057656">
    <property type="entry name" value="CEP63/Deup1_CC"/>
</dbReference>
<gene>
    <name evidence="9" type="ORF">Z043_108048</name>
</gene>
<evidence type="ECO:0000256" key="5">
    <source>
        <dbReference type="SAM" id="Coils"/>
    </source>
</evidence>
<sequence length="520" mass="58855">MPATMPVSARQEDQNERANLCEVQRLRSHLEKAQGTLRVQEQELGRLRLLQRELGDSQRERQVLSEEKAELQATLETQNEFVRSAGLQQQQLRTELSRLKQALQAKEHVIRSLEECLRDRGVSTGLSPLRQELEKTLFQLQNSQSCEGHLKAEVARLRDSMETTQGQSCLKEEHNRSLGEVKRLKDELQLMEQTRRGEVEGMKKEVSQLTKELHQRDITIATLSGSASSIEHQLRGEMERSERQAADLKVAQVQLETLKIENQHLAEMLERVDSRSSKRGDSSLASLRESYVSSLSSLEQENQQLRQELAELRARLEASTQTWQDKYERVLLQSQGKLSQLRAAEERKDAEAQRQHEEELTAMRAEMQRMALHYEEEIQNLQRKFERPSEPPVQRPSDLLHGRSLSSGSASAASSSSSTQGEAEGKGVRVATDRAPGRHVEHGSSSSAESQYLVGRDDGLQEARCASSPADSVAARFLEEEDLRSQELLKRLDSHIQGMREDTTKTIRKYLGEGSGPPSL</sequence>
<dbReference type="GO" id="GO:0007099">
    <property type="term" value="P:centriole replication"/>
    <property type="evidence" value="ECO:0007669"/>
    <property type="project" value="TreeGrafter"/>
</dbReference>
<evidence type="ECO:0000259" key="8">
    <source>
        <dbReference type="Pfam" id="PF25771"/>
    </source>
</evidence>
<dbReference type="GO" id="GO:0005737">
    <property type="term" value="C:cytoplasm"/>
    <property type="evidence" value="ECO:0007669"/>
    <property type="project" value="UniProtKB-SubCell"/>
</dbReference>
<comment type="subcellular location">
    <subcellularLocation>
        <location evidence="1">Cytoplasm</location>
    </subcellularLocation>
</comment>
<feature type="region of interest" description="Disordered" evidence="6">
    <location>
        <begin position="384"/>
        <end position="455"/>
    </location>
</feature>
<feature type="compositionally biased region" description="Low complexity" evidence="6">
    <location>
        <begin position="404"/>
        <end position="418"/>
    </location>
</feature>
<dbReference type="GO" id="GO:0005814">
    <property type="term" value="C:centriole"/>
    <property type="evidence" value="ECO:0007669"/>
    <property type="project" value="TreeGrafter"/>
</dbReference>
<dbReference type="PANTHER" id="PTHR18875:SF3">
    <property type="entry name" value="CENTROSOMAL PROTEIN OF 63 KDA"/>
    <property type="match status" value="1"/>
</dbReference>
<proteinExistence type="inferred from homology"/>
<evidence type="ECO:0000259" key="7">
    <source>
        <dbReference type="Pfam" id="PF17045"/>
    </source>
</evidence>
<dbReference type="Pfam" id="PF25771">
    <property type="entry name" value="CC_CEP152-bind"/>
    <property type="match status" value="1"/>
</dbReference>
<feature type="coiled-coil region" evidence="5">
    <location>
        <begin position="23"/>
        <end position="116"/>
    </location>
</feature>
<evidence type="ECO:0000256" key="1">
    <source>
        <dbReference type="ARBA" id="ARBA00004496"/>
    </source>
</evidence>
<feature type="domain" description="CEP63/Deup1 CEP152 binding coiled coil" evidence="8">
    <location>
        <begin position="475"/>
        <end position="510"/>
    </location>
</feature>
<dbReference type="Pfam" id="PF17045">
    <property type="entry name" value="CEP63"/>
    <property type="match status" value="1"/>
</dbReference>
<keyword evidence="4 5" id="KW-0175">Coiled coil</keyword>
<dbReference type="Proteomes" id="UP000034805">
    <property type="component" value="Unassembled WGS sequence"/>
</dbReference>
<reference evidence="9 10" key="1">
    <citation type="submission" date="2015-08" db="EMBL/GenBank/DDBJ databases">
        <title>The genome of the Asian arowana (Scleropages formosus).</title>
        <authorList>
            <person name="Tan M.H."/>
            <person name="Gan H.M."/>
            <person name="Croft L.J."/>
            <person name="Austin C.M."/>
        </authorList>
    </citation>
    <scope>NUCLEOTIDE SEQUENCE [LARGE SCALE GENOMIC DNA]</scope>
    <source>
        <strain evidence="9">Aro1</strain>
    </source>
</reference>
<dbReference type="PANTHER" id="PTHR18875">
    <property type="entry name" value="SARCOMA ANTIGEN NY-SAR-24/CYTOSKELETAL PROTEIN SOJO"/>
    <property type="match status" value="1"/>
</dbReference>
<protein>
    <submittedName>
        <fullName evidence="9">Centrosomal protein of 63 kDa-like</fullName>
    </submittedName>
</protein>
<comment type="caution">
    <text evidence="9">The sequence shown here is derived from an EMBL/GenBank/DDBJ whole genome shotgun (WGS) entry which is preliminary data.</text>
</comment>
<evidence type="ECO:0000313" key="10">
    <source>
        <dbReference type="Proteomes" id="UP000034805"/>
    </source>
</evidence>
<evidence type="ECO:0000256" key="2">
    <source>
        <dbReference type="ARBA" id="ARBA00007181"/>
    </source>
</evidence>
<feature type="compositionally biased region" description="Basic and acidic residues" evidence="6">
    <location>
        <begin position="423"/>
        <end position="442"/>
    </location>
</feature>
<dbReference type="STRING" id="113540.ENSSFOP00015008919"/>
<organism evidence="9 10">
    <name type="scientific">Scleropages formosus</name>
    <name type="common">Asian bonytongue</name>
    <name type="synonym">Osteoglossum formosum</name>
    <dbReference type="NCBI Taxonomy" id="113540"/>
    <lineage>
        <taxon>Eukaryota</taxon>
        <taxon>Metazoa</taxon>
        <taxon>Chordata</taxon>
        <taxon>Craniata</taxon>
        <taxon>Vertebrata</taxon>
        <taxon>Euteleostomi</taxon>
        <taxon>Actinopterygii</taxon>
        <taxon>Neopterygii</taxon>
        <taxon>Teleostei</taxon>
        <taxon>Osteoglossocephala</taxon>
        <taxon>Osteoglossomorpha</taxon>
        <taxon>Osteoglossiformes</taxon>
        <taxon>Osteoglossidae</taxon>
        <taxon>Scleropages</taxon>
    </lineage>
</organism>
<dbReference type="AlphaFoldDB" id="A0A0P7UF54"/>
<evidence type="ECO:0000256" key="3">
    <source>
        <dbReference type="ARBA" id="ARBA00022490"/>
    </source>
</evidence>
<evidence type="ECO:0000256" key="6">
    <source>
        <dbReference type="SAM" id="MobiDB-lite"/>
    </source>
</evidence>
<feature type="coiled-coil region" evidence="5">
    <location>
        <begin position="231"/>
        <end position="322"/>
    </location>
</feature>
<evidence type="ECO:0000313" key="9">
    <source>
        <dbReference type="EMBL" id="KPP72911.1"/>
    </source>
</evidence>
<comment type="similarity">
    <text evidence="2">Belongs to the CEP63 family.</text>
</comment>
<evidence type="ECO:0000256" key="4">
    <source>
        <dbReference type="ARBA" id="ARBA00023054"/>
    </source>
</evidence>
<accession>A0A0P7UF54</accession>
<feature type="domain" description="CEP63/Deup1 N-terminal" evidence="7">
    <location>
        <begin position="13"/>
        <end position="107"/>
    </location>
</feature>